<dbReference type="OrthoDB" id="2578740at2759"/>
<accession>A0A9P6LFF3</accession>
<dbReference type="GO" id="GO:0016491">
    <property type="term" value="F:oxidoreductase activity"/>
    <property type="evidence" value="ECO:0007669"/>
    <property type="project" value="InterPro"/>
</dbReference>
<dbReference type="SUPFAM" id="SSF54909">
    <property type="entry name" value="Dimeric alpha+beta barrel"/>
    <property type="match status" value="1"/>
</dbReference>
<dbReference type="AlphaFoldDB" id="A0A9P6LFF3"/>
<comment type="similarity">
    <text evidence="1">Belongs to the tpcK family.</text>
</comment>
<evidence type="ECO:0000313" key="4">
    <source>
        <dbReference type="Proteomes" id="UP000781932"/>
    </source>
</evidence>
<reference evidence="3" key="1">
    <citation type="submission" date="2020-03" db="EMBL/GenBank/DDBJ databases">
        <authorList>
            <person name="He L."/>
        </authorList>
    </citation>
    <scope>NUCLEOTIDE SEQUENCE</scope>
    <source>
        <strain evidence="3">CkLH20</strain>
    </source>
</reference>
<dbReference type="InterPro" id="IPR011008">
    <property type="entry name" value="Dimeric_a/b-barrel"/>
</dbReference>
<proteinExistence type="inferred from homology"/>
<keyword evidence="4" id="KW-1185">Reference proteome</keyword>
<gene>
    <name evidence="3" type="ORF">CkaCkLH20_11070</name>
</gene>
<dbReference type="Gene3D" id="3.30.70.100">
    <property type="match status" value="1"/>
</dbReference>
<feature type="domain" description="EthD" evidence="2">
    <location>
        <begin position="26"/>
        <end position="116"/>
    </location>
</feature>
<dbReference type="Proteomes" id="UP000781932">
    <property type="component" value="Unassembled WGS sequence"/>
</dbReference>
<dbReference type="GeneID" id="62166858"/>
<evidence type="ECO:0000256" key="1">
    <source>
        <dbReference type="ARBA" id="ARBA00005986"/>
    </source>
</evidence>
<dbReference type="RefSeq" id="XP_038740884.1">
    <property type="nucleotide sequence ID" value="XM_038893784.1"/>
</dbReference>
<protein>
    <recommendedName>
        <fullName evidence="2">EthD domain-containing protein</fullName>
    </recommendedName>
</protein>
<dbReference type="Pfam" id="PF07110">
    <property type="entry name" value="EthD"/>
    <property type="match status" value="1"/>
</dbReference>
<sequence>MAGTQGTSEARKNQLVKMTIAARRLPGWEDAKFLEEYEGVHANMTRGIAAAVPILRKYTQLVAIPHKPIAGLPDGGRGPWDAVSTLEWTSLADLHNSFQAPEYKASAGSHKFADESSQVGILSQEVASITLDPAGFEARGDSATLLVGFFARARGDGVMSQEDLAGRTALIEGVGRGNTLLRYVLNRSVTPKDTEAFFAGTPFAETDWKTTEAFEQYWFPSREAAEKFLTGEQTLKKLFTNLPKGLDAGLSFAVVGKEIRVVEKAEQH</sequence>
<evidence type="ECO:0000313" key="3">
    <source>
        <dbReference type="EMBL" id="KAF9871423.1"/>
    </source>
</evidence>
<dbReference type="EMBL" id="JAATWM020000045">
    <property type="protein sequence ID" value="KAF9871423.1"/>
    <property type="molecule type" value="Genomic_DNA"/>
</dbReference>
<dbReference type="InterPro" id="IPR009799">
    <property type="entry name" value="EthD_dom"/>
</dbReference>
<organism evidence="3 4">
    <name type="scientific">Colletotrichum karsti</name>
    <dbReference type="NCBI Taxonomy" id="1095194"/>
    <lineage>
        <taxon>Eukaryota</taxon>
        <taxon>Fungi</taxon>
        <taxon>Dikarya</taxon>
        <taxon>Ascomycota</taxon>
        <taxon>Pezizomycotina</taxon>
        <taxon>Sordariomycetes</taxon>
        <taxon>Hypocreomycetidae</taxon>
        <taxon>Glomerellales</taxon>
        <taxon>Glomerellaceae</taxon>
        <taxon>Colletotrichum</taxon>
        <taxon>Colletotrichum boninense species complex</taxon>
    </lineage>
</organism>
<evidence type="ECO:0000259" key="2">
    <source>
        <dbReference type="Pfam" id="PF07110"/>
    </source>
</evidence>
<comment type="caution">
    <text evidence="3">The sequence shown here is derived from an EMBL/GenBank/DDBJ whole genome shotgun (WGS) entry which is preliminary data.</text>
</comment>
<name>A0A9P6LFF3_9PEZI</name>
<reference evidence="3" key="2">
    <citation type="submission" date="2020-11" db="EMBL/GenBank/DDBJ databases">
        <title>Whole genome sequencing of Colletotrichum sp.</title>
        <authorList>
            <person name="Li H."/>
        </authorList>
    </citation>
    <scope>NUCLEOTIDE SEQUENCE</scope>
    <source>
        <strain evidence="3">CkLH20</strain>
    </source>
</reference>